<evidence type="ECO:0000256" key="8">
    <source>
        <dbReference type="SAM" id="MobiDB-lite"/>
    </source>
</evidence>
<keyword evidence="6" id="KW-0539">Nucleus</keyword>
<name>A0A6P8FUF7_CLUHA</name>
<gene>
    <name evidence="11" type="primary">LOC116221201</name>
</gene>
<dbReference type="AlphaFoldDB" id="A0A6P8FUF7"/>
<dbReference type="Gene3D" id="3.30.70.330">
    <property type="match status" value="1"/>
</dbReference>
<keyword evidence="3" id="KW-0808">Transferase</keyword>
<dbReference type="InterPro" id="IPR000504">
    <property type="entry name" value="RRM_dom"/>
</dbReference>
<keyword evidence="7" id="KW-0694">RNA-binding</keyword>
<dbReference type="OrthoDB" id="308383at2759"/>
<evidence type="ECO:0000256" key="6">
    <source>
        <dbReference type="ARBA" id="ARBA00023242"/>
    </source>
</evidence>
<proteinExistence type="predicted"/>
<evidence type="ECO:0000256" key="2">
    <source>
        <dbReference type="ARBA" id="ARBA00022603"/>
    </source>
</evidence>
<evidence type="ECO:0000256" key="1">
    <source>
        <dbReference type="ARBA" id="ARBA00004123"/>
    </source>
</evidence>
<keyword evidence="5" id="KW-0156">Chromatin regulator</keyword>
<sequence>MFESGDGNGHYEDNVSGTGQEPGEDRVLSWRSCKLIIDPALTDGSQKLYRYDGQYFSKANSGLCPVDAVRDPRIRRLWTKLNHADLPVPLFHADEFYVGPPKEVTFVRLNDNVREAFLTDMCKKYGPVQEVEISYSPKSKKHLGVAKVTFCAERAAKEAVRRLHNSSVMGNIIHVELDPKGKIIQM</sequence>
<reference evidence="11" key="1">
    <citation type="submission" date="2025-08" db="UniProtKB">
        <authorList>
            <consortium name="RefSeq"/>
        </authorList>
    </citation>
    <scope>IDENTIFICATION</scope>
</reference>
<evidence type="ECO:0000313" key="11">
    <source>
        <dbReference type="RefSeq" id="XP_031427025.1"/>
    </source>
</evidence>
<dbReference type="RefSeq" id="XP_031427025.1">
    <property type="nucleotide sequence ID" value="XM_031571165.2"/>
</dbReference>
<evidence type="ECO:0000256" key="7">
    <source>
        <dbReference type="PROSITE-ProRule" id="PRU00176"/>
    </source>
</evidence>
<evidence type="ECO:0000256" key="4">
    <source>
        <dbReference type="ARBA" id="ARBA00022691"/>
    </source>
</evidence>
<keyword evidence="4" id="KW-0949">S-adenosyl-L-methionine</keyword>
<dbReference type="Pfam" id="PF00076">
    <property type="entry name" value="RRM_1"/>
    <property type="match status" value="1"/>
</dbReference>
<organism evidence="10 11">
    <name type="scientific">Clupea harengus</name>
    <name type="common">Atlantic herring</name>
    <dbReference type="NCBI Taxonomy" id="7950"/>
    <lineage>
        <taxon>Eukaryota</taxon>
        <taxon>Metazoa</taxon>
        <taxon>Chordata</taxon>
        <taxon>Craniata</taxon>
        <taxon>Vertebrata</taxon>
        <taxon>Euteleostomi</taxon>
        <taxon>Actinopterygii</taxon>
        <taxon>Neopterygii</taxon>
        <taxon>Teleostei</taxon>
        <taxon>Clupei</taxon>
        <taxon>Clupeiformes</taxon>
        <taxon>Clupeoidei</taxon>
        <taxon>Clupeidae</taxon>
        <taxon>Clupea</taxon>
    </lineage>
</organism>
<dbReference type="InterPro" id="IPR044570">
    <property type="entry name" value="Set1-like"/>
</dbReference>
<dbReference type="GO" id="GO:0048188">
    <property type="term" value="C:Set1C/COMPASS complex"/>
    <property type="evidence" value="ECO:0007669"/>
    <property type="project" value="TreeGrafter"/>
</dbReference>
<comment type="subcellular location">
    <subcellularLocation>
        <location evidence="1">Nucleus</location>
    </subcellularLocation>
</comment>
<keyword evidence="10" id="KW-1185">Reference proteome</keyword>
<dbReference type="Proteomes" id="UP000515152">
    <property type="component" value="Chromosome 7"/>
</dbReference>
<dbReference type="InterPro" id="IPR012677">
    <property type="entry name" value="Nucleotide-bd_a/b_plait_sf"/>
</dbReference>
<dbReference type="PROSITE" id="PS50102">
    <property type="entry name" value="RRM"/>
    <property type="match status" value="1"/>
</dbReference>
<dbReference type="InterPro" id="IPR035979">
    <property type="entry name" value="RBD_domain_sf"/>
</dbReference>
<evidence type="ECO:0000256" key="3">
    <source>
        <dbReference type="ARBA" id="ARBA00022679"/>
    </source>
</evidence>
<keyword evidence="2" id="KW-0489">Methyltransferase</keyword>
<dbReference type="PANTHER" id="PTHR45814">
    <property type="entry name" value="HISTONE-LYSINE N-METHYLTRANSFERASE SETD1"/>
    <property type="match status" value="1"/>
</dbReference>
<feature type="domain" description="RRM" evidence="9">
    <location>
        <begin position="94"/>
        <end position="180"/>
    </location>
</feature>
<dbReference type="SMART" id="SM00360">
    <property type="entry name" value="RRM"/>
    <property type="match status" value="1"/>
</dbReference>
<dbReference type="GO" id="GO:0032259">
    <property type="term" value="P:methylation"/>
    <property type="evidence" value="ECO:0007669"/>
    <property type="project" value="UniProtKB-KW"/>
</dbReference>
<dbReference type="GO" id="GO:0042800">
    <property type="term" value="F:histone H3K4 methyltransferase activity"/>
    <property type="evidence" value="ECO:0007669"/>
    <property type="project" value="InterPro"/>
</dbReference>
<dbReference type="KEGG" id="char:116221201"/>
<evidence type="ECO:0000256" key="5">
    <source>
        <dbReference type="ARBA" id="ARBA00022853"/>
    </source>
</evidence>
<feature type="region of interest" description="Disordered" evidence="8">
    <location>
        <begin position="1"/>
        <end position="24"/>
    </location>
</feature>
<dbReference type="GO" id="GO:0003723">
    <property type="term" value="F:RNA binding"/>
    <property type="evidence" value="ECO:0007669"/>
    <property type="project" value="UniProtKB-UniRule"/>
</dbReference>
<dbReference type="SUPFAM" id="SSF54928">
    <property type="entry name" value="RNA-binding domain, RBD"/>
    <property type="match status" value="1"/>
</dbReference>
<accession>A0A6P8FUF7</accession>
<protein>
    <submittedName>
        <fullName evidence="11">Histone-lysine N-methyltransferase SETD1B-A-like</fullName>
    </submittedName>
</protein>
<dbReference type="PANTHER" id="PTHR45814:SF1">
    <property type="entry name" value="HISTONE-LYSINE N-METHYLTRANSFERASE SETD1B"/>
    <property type="match status" value="1"/>
</dbReference>
<evidence type="ECO:0000259" key="9">
    <source>
        <dbReference type="PROSITE" id="PS50102"/>
    </source>
</evidence>
<dbReference type="GeneID" id="116221201"/>
<evidence type="ECO:0000313" key="10">
    <source>
        <dbReference type="Proteomes" id="UP000515152"/>
    </source>
</evidence>